<comment type="caution">
    <text evidence="3">The sequence shown here is derived from an EMBL/GenBank/DDBJ whole genome shotgun (WGS) entry which is preliminary data.</text>
</comment>
<dbReference type="GO" id="GO:0008289">
    <property type="term" value="F:lipid binding"/>
    <property type="evidence" value="ECO:0007669"/>
    <property type="project" value="UniProtKB-KW"/>
</dbReference>
<dbReference type="SUPFAM" id="SSF82549">
    <property type="entry name" value="DAK1/DegV-like"/>
    <property type="match status" value="1"/>
</dbReference>
<evidence type="ECO:0000256" key="1">
    <source>
        <dbReference type="ARBA" id="ARBA00003238"/>
    </source>
</evidence>
<dbReference type="PANTHER" id="PTHR33434">
    <property type="entry name" value="DEGV DOMAIN-CONTAINING PROTEIN DR_1986-RELATED"/>
    <property type="match status" value="1"/>
</dbReference>
<name>C2EN58_9LACO</name>
<dbReference type="OrthoDB" id="2138472at2"/>
<dbReference type="RefSeq" id="WP_007125632.1">
    <property type="nucleotide sequence ID" value="NZ_AZFO01000057.1"/>
</dbReference>
<evidence type="ECO:0000313" key="4">
    <source>
        <dbReference type="Proteomes" id="UP000005583"/>
    </source>
</evidence>
<dbReference type="InterPro" id="IPR050270">
    <property type="entry name" value="DegV_domain_contain"/>
</dbReference>
<reference evidence="3 4" key="1">
    <citation type="submission" date="2009-01" db="EMBL/GenBank/DDBJ databases">
        <authorList>
            <person name="Qin X."/>
            <person name="Bachman B."/>
            <person name="Battles P."/>
            <person name="Bell A."/>
            <person name="Bess C."/>
            <person name="Bickham C."/>
            <person name="Chaboub L."/>
            <person name="Chen D."/>
            <person name="Coyle M."/>
            <person name="Deiros D.R."/>
            <person name="Dinh H."/>
            <person name="Forbes L."/>
            <person name="Fowler G."/>
            <person name="Francisco L."/>
            <person name="Fu Q."/>
            <person name="Gubbala S."/>
            <person name="Hale W."/>
            <person name="Han Y."/>
            <person name="Hemphill L."/>
            <person name="Highlander S.K."/>
            <person name="Hirani K."/>
            <person name="Hogues M."/>
            <person name="Jackson L."/>
            <person name="Jakkamsetti A."/>
            <person name="Javaid M."/>
            <person name="Jiang H."/>
            <person name="Korchina V."/>
            <person name="Kovar C."/>
            <person name="Lara F."/>
            <person name="Lee S."/>
            <person name="Mata R."/>
            <person name="Mathew T."/>
            <person name="Moen C."/>
            <person name="Morales K."/>
            <person name="Munidasa M."/>
            <person name="Nazareth L."/>
            <person name="Ngo R."/>
            <person name="Nguyen L."/>
            <person name="Okwuonu G."/>
            <person name="Ongeri F."/>
            <person name="Patil S."/>
            <person name="Petrosino J."/>
            <person name="Pham C."/>
            <person name="Pham P."/>
            <person name="Pu L.-L."/>
            <person name="Puazo M."/>
            <person name="Raj R."/>
            <person name="Reid J."/>
            <person name="Rouhana J."/>
            <person name="Saada N."/>
            <person name="Shang Y."/>
            <person name="Simmons D."/>
            <person name="Thornton R."/>
            <person name="Warren J."/>
            <person name="Weissenberger G."/>
            <person name="Zhang J."/>
            <person name="Zhang L."/>
            <person name="Zhou C."/>
            <person name="Zhu D."/>
            <person name="Muzny D."/>
            <person name="Worley K."/>
            <person name="Gibbs R."/>
        </authorList>
    </citation>
    <scope>NUCLEOTIDE SEQUENCE [LARGE SCALE GENOMIC DNA]</scope>
    <source>
        <strain evidence="3 4">DSM 16047</strain>
    </source>
</reference>
<protein>
    <submittedName>
        <fullName evidence="3">EDD domain protein, DegV family</fullName>
    </submittedName>
</protein>
<dbReference type="STRING" id="525365.HMPREF0548_1104"/>
<dbReference type="InterPro" id="IPR003797">
    <property type="entry name" value="DegV"/>
</dbReference>
<dbReference type="Pfam" id="PF02645">
    <property type="entry name" value="DegV"/>
    <property type="match status" value="1"/>
</dbReference>
<dbReference type="AlphaFoldDB" id="C2EN58"/>
<dbReference type="PROSITE" id="PS51482">
    <property type="entry name" value="DEGV"/>
    <property type="match status" value="1"/>
</dbReference>
<accession>C2EN58</accession>
<evidence type="ECO:0000313" key="3">
    <source>
        <dbReference type="EMBL" id="EEJ72033.1"/>
    </source>
</evidence>
<keyword evidence="2" id="KW-0446">Lipid-binding</keyword>
<gene>
    <name evidence="3" type="ORF">HMPREF0548_1104</name>
</gene>
<dbReference type="eggNOG" id="COG1307">
    <property type="taxonomic scope" value="Bacteria"/>
</dbReference>
<organism evidence="3 4">
    <name type="scientific">Lactobacillus ultunensis DSM 16047</name>
    <dbReference type="NCBI Taxonomy" id="525365"/>
    <lineage>
        <taxon>Bacteria</taxon>
        <taxon>Bacillati</taxon>
        <taxon>Bacillota</taxon>
        <taxon>Bacilli</taxon>
        <taxon>Lactobacillales</taxon>
        <taxon>Lactobacillaceae</taxon>
        <taxon>Lactobacillus</taxon>
    </lineage>
</organism>
<dbReference type="NCBIfam" id="TIGR00762">
    <property type="entry name" value="DegV"/>
    <property type="match status" value="1"/>
</dbReference>
<dbReference type="Gene3D" id="3.40.50.10440">
    <property type="entry name" value="Dihydroxyacetone kinase, domain 1"/>
    <property type="match status" value="1"/>
</dbReference>
<dbReference type="Gene3D" id="3.30.1180.10">
    <property type="match status" value="1"/>
</dbReference>
<comment type="function">
    <text evidence="1">May bind long-chain fatty acids, such as palmitate, and may play a role in lipid transport or fatty acid metabolism.</text>
</comment>
<dbReference type="HOGENOM" id="CLU_048251_2_0_9"/>
<dbReference type="Gene3D" id="2.20.28.50">
    <property type="entry name" value="degv family protein"/>
    <property type="match status" value="1"/>
</dbReference>
<evidence type="ECO:0000256" key="2">
    <source>
        <dbReference type="ARBA" id="ARBA00023121"/>
    </source>
</evidence>
<dbReference type="InterPro" id="IPR043168">
    <property type="entry name" value="DegV_C"/>
</dbReference>
<dbReference type="PATRIC" id="fig|525365.8.peg.1803"/>
<sequence length="279" mass="30629">MTVKIITDSGADAFMPSISGIKHSNVPLTIRAGSSSWLDDGELNIPDFVTTLKNTKERSSTACPSVQDWVEAFIGADEIYVLTITSALSGTYNSAMQAARLYTENHSDIKIQVFDTRSAGPQIRLLAEYLAKMVNDGLDFDQIVETMKYKIHQTDLLFVLENLDNLANNGRINPAVARIAHMLKLNVYGTASDAGKFEMLGKTRGGKKMFVKMIKSMEKAGYHGGRVLIDHVQAPDKAEQMKEAILSKYPDAQVSLAECGGLCSYYAEDGGLMIGFERK</sequence>
<dbReference type="Proteomes" id="UP000005583">
    <property type="component" value="Unassembled WGS sequence"/>
</dbReference>
<dbReference type="EMBL" id="ACGU01000051">
    <property type="protein sequence ID" value="EEJ72033.1"/>
    <property type="molecule type" value="Genomic_DNA"/>
</dbReference>
<proteinExistence type="predicted"/>
<keyword evidence="4" id="KW-1185">Reference proteome</keyword>
<dbReference type="PANTHER" id="PTHR33434:SF2">
    <property type="entry name" value="FATTY ACID-BINDING PROTEIN TM_1468"/>
    <property type="match status" value="1"/>
</dbReference>